<dbReference type="Gene3D" id="1.10.760.10">
    <property type="entry name" value="Cytochrome c-like domain"/>
    <property type="match status" value="1"/>
</dbReference>
<evidence type="ECO:0000313" key="2">
    <source>
        <dbReference type="Proteomes" id="UP000193427"/>
    </source>
</evidence>
<organism evidence="1 2">
    <name type="scientific">Piscinibacter gummiphilus</name>
    <dbReference type="NCBI Taxonomy" id="946333"/>
    <lineage>
        <taxon>Bacteria</taxon>
        <taxon>Pseudomonadati</taxon>
        <taxon>Pseudomonadota</taxon>
        <taxon>Betaproteobacteria</taxon>
        <taxon>Burkholderiales</taxon>
        <taxon>Sphaerotilaceae</taxon>
        <taxon>Piscinibacter</taxon>
    </lineage>
</organism>
<dbReference type="PROSITE" id="PS51007">
    <property type="entry name" value="CYTC"/>
    <property type="match status" value="1"/>
</dbReference>
<dbReference type="RefSeq" id="WP_085753446.1">
    <property type="nucleotide sequence ID" value="NZ_BSPR01000017.1"/>
</dbReference>
<reference evidence="1 2" key="1">
    <citation type="submission" date="2016-04" db="EMBL/GenBank/DDBJ databases">
        <title>Complete genome sequence of natural rubber-degrading, novel Gram-negative bacterium, Rhizobacter gummiphilus strain NS21.</title>
        <authorList>
            <person name="Tabata M."/>
            <person name="Kasai D."/>
            <person name="Fukuda M."/>
        </authorList>
    </citation>
    <scope>NUCLEOTIDE SEQUENCE [LARGE SCALE GENOMIC DNA]</scope>
    <source>
        <strain evidence="1 2">NS21</strain>
    </source>
</reference>
<dbReference type="GO" id="GO:0009055">
    <property type="term" value="F:electron transfer activity"/>
    <property type="evidence" value="ECO:0007669"/>
    <property type="project" value="InterPro"/>
</dbReference>
<protein>
    <submittedName>
        <fullName evidence="1">Uncharacterized protein</fullName>
    </submittedName>
</protein>
<accession>A0A1W6LFR9</accession>
<sequence length="118" mass="12289">MTGPASSSVLLCGMLLLAGCDRSSTGADAARGQALLAQYQCGRCHVIPDVPAATGTSAPALTAWGRRSYIAGQLQNEPQNLQRWLRSPRSVVPGAAMPDLGVSEADARDMAAHLMGLR</sequence>
<dbReference type="SUPFAM" id="SSF46626">
    <property type="entry name" value="Cytochrome c"/>
    <property type="match status" value="1"/>
</dbReference>
<evidence type="ECO:0000313" key="1">
    <source>
        <dbReference type="EMBL" id="ARN23132.1"/>
    </source>
</evidence>
<proteinExistence type="predicted"/>
<name>A0A1W6LFR9_9BURK</name>
<dbReference type="Proteomes" id="UP000193427">
    <property type="component" value="Chromosome"/>
</dbReference>
<dbReference type="KEGG" id="rgu:A4W93_26315"/>
<gene>
    <name evidence="1" type="ORF">A4W93_26315</name>
</gene>
<dbReference type="GO" id="GO:0020037">
    <property type="term" value="F:heme binding"/>
    <property type="evidence" value="ECO:0007669"/>
    <property type="project" value="InterPro"/>
</dbReference>
<dbReference type="AlphaFoldDB" id="A0A1W6LFR9"/>
<dbReference type="OrthoDB" id="3540130at2"/>
<dbReference type="InterPro" id="IPR036909">
    <property type="entry name" value="Cyt_c-like_dom_sf"/>
</dbReference>
<dbReference type="EMBL" id="CP015118">
    <property type="protein sequence ID" value="ARN23132.1"/>
    <property type="molecule type" value="Genomic_DNA"/>
</dbReference>
<dbReference type="STRING" id="946333.A4W93_26315"/>
<dbReference type="Pfam" id="PF00034">
    <property type="entry name" value="Cytochrom_C"/>
    <property type="match status" value="1"/>
</dbReference>
<keyword evidence="2" id="KW-1185">Reference proteome</keyword>
<dbReference type="InterPro" id="IPR009056">
    <property type="entry name" value="Cyt_c-like_dom"/>
</dbReference>